<protein>
    <submittedName>
        <fullName evidence="7">Transcriptional regulator</fullName>
    </submittedName>
</protein>
<organism evidence="7 8">
    <name type="scientific">Pueribacillus theae</name>
    <dbReference type="NCBI Taxonomy" id="2171751"/>
    <lineage>
        <taxon>Bacteria</taxon>
        <taxon>Bacillati</taxon>
        <taxon>Bacillota</taxon>
        <taxon>Bacilli</taxon>
        <taxon>Bacillales</taxon>
        <taxon>Bacillaceae</taxon>
        <taxon>Pueribacillus</taxon>
    </lineage>
</organism>
<keyword evidence="8" id="KW-1185">Reference proteome</keyword>
<dbReference type="PANTHER" id="PTHR43479:SF11">
    <property type="entry name" value="ACREF_ENVCD OPERON REPRESSOR-RELATED"/>
    <property type="match status" value="1"/>
</dbReference>
<evidence type="ECO:0000256" key="5">
    <source>
        <dbReference type="PROSITE-ProRule" id="PRU00335"/>
    </source>
</evidence>
<dbReference type="Pfam" id="PF13977">
    <property type="entry name" value="TetR_C_6"/>
    <property type="match status" value="1"/>
</dbReference>
<dbReference type="Proteomes" id="UP000245998">
    <property type="component" value="Unassembled WGS sequence"/>
</dbReference>
<dbReference type="GO" id="GO:0003677">
    <property type="term" value="F:DNA binding"/>
    <property type="evidence" value="ECO:0007669"/>
    <property type="project" value="UniProtKB-UniRule"/>
</dbReference>
<keyword evidence="2" id="KW-0805">Transcription regulation</keyword>
<dbReference type="InterPro" id="IPR001647">
    <property type="entry name" value="HTH_TetR"/>
</dbReference>
<dbReference type="SUPFAM" id="SSF46689">
    <property type="entry name" value="Homeodomain-like"/>
    <property type="match status" value="1"/>
</dbReference>
<dbReference type="SUPFAM" id="SSF48498">
    <property type="entry name" value="Tetracyclin repressor-like, C-terminal domain"/>
    <property type="match status" value="1"/>
</dbReference>
<dbReference type="PANTHER" id="PTHR43479">
    <property type="entry name" value="ACREF/ENVCD OPERON REPRESSOR-RELATED"/>
    <property type="match status" value="1"/>
</dbReference>
<evidence type="ECO:0000313" key="8">
    <source>
        <dbReference type="Proteomes" id="UP000245998"/>
    </source>
</evidence>
<dbReference type="InterPro" id="IPR036271">
    <property type="entry name" value="Tet_transcr_reg_TetR-rel_C_sf"/>
</dbReference>
<name>A0A2U1K0P8_9BACI</name>
<keyword evidence="3 5" id="KW-0238">DNA-binding</keyword>
<dbReference type="Pfam" id="PF00440">
    <property type="entry name" value="TetR_N"/>
    <property type="match status" value="1"/>
</dbReference>
<dbReference type="Gene3D" id="1.10.357.10">
    <property type="entry name" value="Tetracycline Repressor, domain 2"/>
    <property type="match status" value="1"/>
</dbReference>
<reference evidence="7 8" key="1">
    <citation type="submission" date="2018-04" db="EMBL/GenBank/DDBJ databases">
        <title>Camelliibacillus theae gen. nov., sp. nov., isolated from Pu'er tea.</title>
        <authorList>
            <person name="Niu L."/>
        </authorList>
    </citation>
    <scope>NUCLEOTIDE SEQUENCE [LARGE SCALE GENOMIC DNA]</scope>
    <source>
        <strain evidence="7 8">T8</strain>
    </source>
</reference>
<evidence type="ECO:0000259" key="6">
    <source>
        <dbReference type="PROSITE" id="PS50977"/>
    </source>
</evidence>
<dbReference type="InterPro" id="IPR050624">
    <property type="entry name" value="HTH-type_Tx_Regulator"/>
</dbReference>
<dbReference type="EMBL" id="QCZG01000020">
    <property type="protein sequence ID" value="PWA10764.1"/>
    <property type="molecule type" value="Genomic_DNA"/>
</dbReference>
<evidence type="ECO:0000313" key="7">
    <source>
        <dbReference type="EMBL" id="PWA10764.1"/>
    </source>
</evidence>
<dbReference type="InterPro" id="IPR039538">
    <property type="entry name" value="BetI_C"/>
</dbReference>
<dbReference type="AlphaFoldDB" id="A0A2U1K0P8"/>
<keyword evidence="4" id="KW-0804">Transcription</keyword>
<keyword evidence="1" id="KW-0678">Repressor</keyword>
<comment type="caution">
    <text evidence="7">The sequence shown here is derived from an EMBL/GenBank/DDBJ whole genome shotgun (WGS) entry which is preliminary data.</text>
</comment>
<proteinExistence type="predicted"/>
<evidence type="ECO:0000256" key="2">
    <source>
        <dbReference type="ARBA" id="ARBA00023015"/>
    </source>
</evidence>
<feature type="domain" description="HTH tetR-type" evidence="6">
    <location>
        <begin position="6"/>
        <end position="66"/>
    </location>
</feature>
<accession>A0A2U1K0P8</accession>
<evidence type="ECO:0000256" key="3">
    <source>
        <dbReference type="ARBA" id="ARBA00023125"/>
    </source>
</evidence>
<dbReference type="InterPro" id="IPR009057">
    <property type="entry name" value="Homeodomain-like_sf"/>
</dbReference>
<evidence type="ECO:0000256" key="4">
    <source>
        <dbReference type="ARBA" id="ARBA00023163"/>
    </source>
</evidence>
<sequence length="213" mass="24893">MNKNASKRKEQLLRATYQALSVKGFSAVTLQDISDYAGVSKGVTNYYFKNKDDVLYQTLEWVTNKIYHDDHTAISKETTAMNKLRTYMLSTFSTPKRNRRVYKVYLDFLAQAVHNPRYLEINNQFYENCWSIGREIVSLGIKEGVFYSQDIDNAAITIRTIIDGCLTQWLMRDNEKLPNRDQLHDFYRKICFEAIVGFLTNENPKKLSILEEN</sequence>
<dbReference type="PROSITE" id="PS50977">
    <property type="entry name" value="HTH_TETR_2"/>
    <property type="match status" value="1"/>
</dbReference>
<dbReference type="OrthoDB" id="9810250at2"/>
<gene>
    <name evidence="7" type="ORF">DCC39_10675</name>
</gene>
<evidence type="ECO:0000256" key="1">
    <source>
        <dbReference type="ARBA" id="ARBA00022491"/>
    </source>
</evidence>
<feature type="DNA-binding region" description="H-T-H motif" evidence="5">
    <location>
        <begin position="29"/>
        <end position="48"/>
    </location>
</feature>